<dbReference type="EMBL" id="JBBPFD010000015">
    <property type="protein sequence ID" value="KAK7896215.1"/>
    <property type="molecule type" value="Genomic_DNA"/>
</dbReference>
<name>A0AAW0NE72_9GOBI</name>
<accession>A0AAW0NE72</accession>
<sequence length="103" mass="11686">MDRTGPVKKVDKMDGHNGVNSISSRSHHRASSISEGRKKKTKKSRISDFEEGDWFAECLHHHYREPSFGMGGFFRMLRAKEKGNIIGSGYSFLPKASWSTQVQ</sequence>
<dbReference type="AlphaFoldDB" id="A0AAW0NE72"/>
<evidence type="ECO:0000313" key="3">
    <source>
        <dbReference type="Proteomes" id="UP001460270"/>
    </source>
</evidence>
<keyword evidence="3" id="KW-1185">Reference proteome</keyword>
<gene>
    <name evidence="2" type="ORF">WMY93_021540</name>
</gene>
<organism evidence="2 3">
    <name type="scientific">Mugilogobius chulae</name>
    <name type="common">yellowstripe goby</name>
    <dbReference type="NCBI Taxonomy" id="88201"/>
    <lineage>
        <taxon>Eukaryota</taxon>
        <taxon>Metazoa</taxon>
        <taxon>Chordata</taxon>
        <taxon>Craniata</taxon>
        <taxon>Vertebrata</taxon>
        <taxon>Euteleostomi</taxon>
        <taxon>Actinopterygii</taxon>
        <taxon>Neopterygii</taxon>
        <taxon>Teleostei</taxon>
        <taxon>Neoteleostei</taxon>
        <taxon>Acanthomorphata</taxon>
        <taxon>Gobiaria</taxon>
        <taxon>Gobiiformes</taxon>
        <taxon>Gobioidei</taxon>
        <taxon>Gobiidae</taxon>
        <taxon>Gobionellinae</taxon>
        <taxon>Mugilogobius</taxon>
    </lineage>
</organism>
<dbReference type="Proteomes" id="UP001460270">
    <property type="component" value="Unassembled WGS sequence"/>
</dbReference>
<evidence type="ECO:0000313" key="2">
    <source>
        <dbReference type="EMBL" id="KAK7896215.1"/>
    </source>
</evidence>
<feature type="compositionally biased region" description="Basic and acidic residues" evidence="1">
    <location>
        <begin position="1"/>
        <end position="15"/>
    </location>
</feature>
<evidence type="ECO:0000256" key="1">
    <source>
        <dbReference type="SAM" id="MobiDB-lite"/>
    </source>
</evidence>
<protein>
    <submittedName>
        <fullName evidence="2">Uncharacterized protein</fullName>
    </submittedName>
</protein>
<feature type="region of interest" description="Disordered" evidence="1">
    <location>
        <begin position="1"/>
        <end position="46"/>
    </location>
</feature>
<comment type="caution">
    <text evidence="2">The sequence shown here is derived from an EMBL/GenBank/DDBJ whole genome shotgun (WGS) entry which is preliminary data.</text>
</comment>
<reference evidence="3" key="1">
    <citation type="submission" date="2024-04" db="EMBL/GenBank/DDBJ databases">
        <title>Salinicola lusitanus LLJ914,a marine bacterium isolated from the Okinawa Trough.</title>
        <authorList>
            <person name="Li J."/>
        </authorList>
    </citation>
    <scope>NUCLEOTIDE SEQUENCE [LARGE SCALE GENOMIC DNA]</scope>
</reference>
<proteinExistence type="predicted"/>